<dbReference type="InterPro" id="IPR009003">
    <property type="entry name" value="Peptidase_S1_PA"/>
</dbReference>
<dbReference type="Proteomes" id="UP000663651">
    <property type="component" value="Chromosome"/>
</dbReference>
<protein>
    <submittedName>
        <fullName evidence="10">DegQ family serine endoprotease</fullName>
    </submittedName>
</protein>
<dbReference type="CDD" id="cd10839">
    <property type="entry name" value="cpPDZ1_DegP-like"/>
    <property type="match status" value="1"/>
</dbReference>
<comment type="similarity">
    <text evidence="2">Belongs to the peptidase S1C family.</text>
</comment>
<evidence type="ECO:0000256" key="1">
    <source>
        <dbReference type="ARBA" id="ARBA00004418"/>
    </source>
</evidence>
<proteinExistence type="inferred from homology"/>
<dbReference type="PANTHER" id="PTHR22939">
    <property type="entry name" value="SERINE PROTEASE FAMILY S1C HTRA-RELATED"/>
    <property type="match status" value="1"/>
</dbReference>
<dbReference type="PRINTS" id="PR00834">
    <property type="entry name" value="PROTEASES2C"/>
</dbReference>
<keyword evidence="8" id="KW-0720">Serine protease</keyword>
<dbReference type="SMART" id="SM00228">
    <property type="entry name" value="PDZ"/>
    <property type="match status" value="2"/>
</dbReference>
<evidence type="ECO:0000256" key="4">
    <source>
        <dbReference type="ARBA" id="ARBA00022729"/>
    </source>
</evidence>
<reference evidence="10 11" key="1">
    <citation type="submission" date="2021-03" db="EMBL/GenBank/DDBJ databases">
        <title>Geobacter metallireducens gen. nov. sp. nov., a microorganism capable of coupling the complete oxidation of organic compounds to the reduction of iron and other metals.</title>
        <authorList>
            <person name="Li Y."/>
        </authorList>
    </citation>
    <scope>NUCLEOTIDE SEQUENCE [LARGE SCALE GENOMIC DNA]</scope>
    <source>
        <strain evidence="10 11">Jerry-YX</strain>
    </source>
</reference>
<dbReference type="InterPro" id="IPR011782">
    <property type="entry name" value="Pept_S1C_Do"/>
</dbReference>
<organism evidence="10 11">
    <name type="scientific">Geobacter benzoatilyticus</name>
    <dbReference type="NCBI Taxonomy" id="2815309"/>
    <lineage>
        <taxon>Bacteria</taxon>
        <taxon>Pseudomonadati</taxon>
        <taxon>Thermodesulfobacteriota</taxon>
        <taxon>Desulfuromonadia</taxon>
        <taxon>Geobacterales</taxon>
        <taxon>Geobacteraceae</taxon>
        <taxon>Geobacter</taxon>
    </lineage>
</organism>
<dbReference type="InterPro" id="IPR036034">
    <property type="entry name" value="PDZ_sf"/>
</dbReference>
<feature type="domain" description="PDZ" evidence="9">
    <location>
        <begin position="265"/>
        <end position="356"/>
    </location>
</feature>
<keyword evidence="7" id="KW-0378">Hydrolase</keyword>
<evidence type="ECO:0000313" key="11">
    <source>
        <dbReference type="Proteomes" id="UP000663651"/>
    </source>
</evidence>
<evidence type="ECO:0000256" key="8">
    <source>
        <dbReference type="ARBA" id="ARBA00022825"/>
    </source>
</evidence>
<dbReference type="EMBL" id="CP071382">
    <property type="protein sequence ID" value="QSV46848.1"/>
    <property type="molecule type" value="Genomic_DNA"/>
</dbReference>
<evidence type="ECO:0000256" key="5">
    <source>
        <dbReference type="ARBA" id="ARBA00022737"/>
    </source>
</evidence>
<feature type="domain" description="PDZ" evidence="9">
    <location>
        <begin position="381"/>
        <end position="457"/>
    </location>
</feature>
<keyword evidence="3" id="KW-0645">Protease</keyword>
<keyword evidence="6" id="KW-0574">Periplasm</keyword>
<dbReference type="InterPro" id="IPR001940">
    <property type="entry name" value="Peptidase_S1C"/>
</dbReference>
<name>A0ABX7Q7J3_9BACT</name>
<keyword evidence="5" id="KW-0677">Repeat</keyword>
<evidence type="ECO:0000256" key="2">
    <source>
        <dbReference type="ARBA" id="ARBA00010541"/>
    </source>
</evidence>
<dbReference type="PANTHER" id="PTHR22939:SF129">
    <property type="entry name" value="SERINE PROTEASE HTRA2, MITOCHONDRIAL"/>
    <property type="match status" value="1"/>
</dbReference>
<evidence type="ECO:0000313" key="10">
    <source>
        <dbReference type="EMBL" id="QSV46848.1"/>
    </source>
</evidence>
<dbReference type="Pfam" id="PF13180">
    <property type="entry name" value="PDZ_2"/>
    <property type="match status" value="1"/>
</dbReference>
<sequence length="472" mass="50357">MQIRRLFIVLFLFLTVLPACSKKEEKLYYETGRAEAPVKEVPKDIMATQQAFVALVKNVTPAVVNISTISRKKIEQPFFEFSPLFEEFFGESRPRYRRDKSLGSGFIINKSGYIITNDHVVRDAESIKVKLSNENIYDGKIVGSDPKTDIAVIKIDAREDLPVAVLADSDKLQVGQWAIAIGNPFGLDRTVTVGVVSATGRSNMGIETYEDFIQTDASINPGNSGGPLLNVHGEVIGINTAIVAAGQGIGFAIPVNMAKQIVTELITKGSVTRGWLGVSIQPVTDELAREFGLGKARGVLVADVMEGSPAAKGGIRQGDILLDFAGTGIKDAQHLQRVVAATAPGKTVPVTVFRGGREMKLSITSASADSAAARKSHPQGGAPDIIGLVVEPLPPELLRRGASGVMAAAVEDGGVAAEAGIRQGDIIVSVNRRSIATPAEYDRAMAEAERKGTAILLVRRGGASIFFSLRLR</sequence>
<comment type="subcellular location">
    <subcellularLocation>
        <location evidence="1">Periplasm</location>
    </subcellularLocation>
</comment>
<dbReference type="Pfam" id="PF17820">
    <property type="entry name" value="PDZ_6"/>
    <property type="match status" value="1"/>
</dbReference>
<dbReference type="Gene3D" id="2.30.42.10">
    <property type="match status" value="2"/>
</dbReference>
<dbReference type="PROSITE" id="PS50106">
    <property type="entry name" value="PDZ"/>
    <property type="match status" value="2"/>
</dbReference>
<evidence type="ECO:0000256" key="3">
    <source>
        <dbReference type="ARBA" id="ARBA00022670"/>
    </source>
</evidence>
<evidence type="ECO:0000256" key="7">
    <source>
        <dbReference type="ARBA" id="ARBA00022801"/>
    </source>
</evidence>
<evidence type="ECO:0000256" key="6">
    <source>
        <dbReference type="ARBA" id="ARBA00022764"/>
    </source>
</evidence>
<keyword evidence="4" id="KW-0732">Signal</keyword>
<keyword evidence="11" id="KW-1185">Reference proteome</keyword>
<evidence type="ECO:0000259" key="9">
    <source>
        <dbReference type="PROSITE" id="PS50106"/>
    </source>
</evidence>
<dbReference type="NCBIfam" id="TIGR02037">
    <property type="entry name" value="degP_htrA_DO"/>
    <property type="match status" value="1"/>
</dbReference>
<dbReference type="SUPFAM" id="SSF50494">
    <property type="entry name" value="Trypsin-like serine proteases"/>
    <property type="match status" value="1"/>
</dbReference>
<dbReference type="Pfam" id="PF13365">
    <property type="entry name" value="Trypsin_2"/>
    <property type="match status" value="1"/>
</dbReference>
<dbReference type="SUPFAM" id="SSF50156">
    <property type="entry name" value="PDZ domain-like"/>
    <property type="match status" value="2"/>
</dbReference>
<gene>
    <name evidence="10" type="ORF">JZM60_06160</name>
</gene>
<dbReference type="Gene3D" id="2.40.10.120">
    <property type="match status" value="1"/>
</dbReference>
<dbReference type="RefSeq" id="WP_207164626.1">
    <property type="nucleotide sequence ID" value="NZ_CP071382.1"/>
</dbReference>
<accession>A0ABX7Q7J3</accession>
<dbReference type="InterPro" id="IPR041489">
    <property type="entry name" value="PDZ_6"/>
</dbReference>
<dbReference type="InterPro" id="IPR001478">
    <property type="entry name" value="PDZ"/>
</dbReference>